<sequence>MHLPDVFHRTALCLLSSSVLGCSAKAQAEYLWVQPEGAEVRAYAGELHRPLEKWPALLEPRAMQADGKALPVQAAINHLVVPQPVSDLRFTATGFDDGVLTYYQARYGRQGIQALNDLELVPTHPDGNTFRLMFKGRPVAASQVNVETGEGWRRSLAPSKDGTVSFTPSFPGLYVLEVSARVNDAAVTVGARKYHDVRYTATLSFTVPQPEGR</sequence>
<evidence type="ECO:0000313" key="2">
    <source>
        <dbReference type="Proteomes" id="UP000028782"/>
    </source>
</evidence>
<evidence type="ECO:0008006" key="3">
    <source>
        <dbReference type="Google" id="ProtNLM"/>
    </source>
</evidence>
<proteinExistence type="predicted"/>
<evidence type="ECO:0000313" key="1">
    <source>
        <dbReference type="EMBL" id="AIJ47531.1"/>
    </source>
</evidence>
<dbReference type="EMBL" id="CP006704">
    <property type="protein sequence ID" value="AIJ47531.1"/>
    <property type="molecule type" value="Genomic_DNA"/>
</dbReference>
<dbReference type="HOGENOM" id="CLU_093838_1_0_4"/>
<gene>
    <name evidence="1" type="ORF">O987_17090</name>
</gene>
<name>A0A076PS90_COMTE</name>
<dbReference type="KEGG" id="ctes:O987_17090"/>
<dbReference type="Proteomes" id="UP000028782">
    <property type="component" value="Chromosome"/>
</dbReference>
<accession>A0A076PS90</accession>
<organism evidence="1 2">
    <name type="scientific">Comamonas testosteroni TK102</name>
    <dbReference type="NCBI Taxonomy" id="1392005"/>
    <lineage>
        <taxon>Bacteria</taxon>
        <taxon>Pseudomonadati</taxon>
        <taxon>Pseudomonadota</taxon>
        <taxon>Betaproteobacteria</taxon>
        <taxon>Burkholderiales</taxon>
        <taxon>Comamonadaceae</taxon>
        <taxon>Comamonas</taxon>
    </lineage>
</organism>
<dbReference type="AlphaFoldDB" id="A0A076PS90"/>
<protein>
    <recommendedName>
        <fullName evidence="3">DUF4198 domain-containing protein</fullName>
    </recommendedName>
</protein>
<reference evidence="1 2" key="1">
    <citation type="journal article" date="2014" name="Genome Announc.">
        <title>Complete Genome Sequence of Polychlorinated Biphenyl Degrader Comamonas testosteroni TK102 (NBRC 109938).</title>
        <authorList>
            <person name="Fukuda K."/>
            <person name="Hosoyama A."/>
            <person name="Tsuchikane K."/>
            <person name="Ohji S."/>
            <person name="Yamazoe A."/>
            <person name="Fujita N."/>
            <person name="Shintani M."/>
            <person name="Kimbara K."/>
        </authorList>
    </citation>
    <scope>NUCLEOTIDE SEQUENCE [LARGE SCALE GENOMIC DNA]</scope>
    <source>
        <strain evidence="1">TK102</strain>
    </source>
</reference>